<dbReference type="InterPro" id="IPR009051">
    <property type="entry name" value="Helical_ferredxn"/>
</dbReference>
<dbReference type="PANTHER" id="PTHR40447:SF1">
    <property type="entry name" value="ANAEROBIC SULFITE REDUCTASE SUBUNIT A"/>
    <property type="match status" value="1"/>
</dbReference>
<dbReference type="SUPFAM" id="SSF46548">
    <property type="entry name" value="alpha-helical ferredoxin"/>
    <property type="match status" value="1"/>
</dbReference>
<feature type="domain" description="4Fe-4S ferredoxin-type" evidence="4">
    <location>
        <begin position="220"/>
        <end position="252"/>
    </location>
</feature>
<dbReference type="GO" id="GO:0046872">
    <property type="term" value="F:metal ion binding"/>
    <property type="evidence" value="ECO:0007669"/>
    <property type="project" value="UniProtKB-KW"/>
</dbReference>
<dbReference type="EMBL" id="PGYQ01000001">
    <property type="protein sequence ID" value="PKL72701.1"/>
    <property type="molecule type" value="Genomic_DNA"/>
</dbReference>
<feature type="domain" description="4Fe-4S ferredoxin-type" evidence="4">
    <location>
        <begin position="302"/>
        <end position="330"/>
    </location>
</feature>
<keyword evidence="1" id="KW-0479">Metal-binding</keyword>
<evidence type="ECO:0000256" key="3">
    <source>
        <dbReference type="ARBA" id="ARBA00023014"/>
    </source>
</evidence>
<dbReference type="PANTHER" id="PTHR40447">
    <property type="entry name" value="ANAEROBIC SULFITE REDUCTASE SUBUNIT A"/>
    <property type="match status" value="1"/>
</dbReference>
<dbReference type="PROSITE" id="PS51379">
    <property type="entry name" value="4FE4S_FER_2"/>
    <property type="match status" value="2"/>
</dbReference>
<dbReference type="InterPro" id="IPR017896">
    <property type="entry name" value="4Fe4S_Fe-S-bd"/>
</dbReference>
<dbReference type="Proteomes" id="UP000233414">
    <property type="component" value="Unassembled WGS sequence"/>
</dbReference>
<proteinExistence type="predicted"/>
<dbReference type="GO" id="GO:0051536">
    <property type="term" value="F:iron-sulfur cluster binding"/>
    <property type="evidence" value="ECO:0007669"/>
    <property type="project" value="UniProtKB-KW"/>
</dbReference>
<sequence length="336" mass="39569">MSQAQLQKFIAFLQKQKYSVFGLFEENEIIKIKPILNPKKFKLLGKFSFYSFKKFFLFSKEILFNFKKNRLIKNKDIILKQALLGMSIFDLKALILYNNVFEKDCYYQQRKKNTLVIGQSIMLSDEKTFQIWEDKYEEDILEHLHFDIFLGIINKSLVQSSMGSKKIKYKVFTGTIIGQEILDKFGFKDYEHIQFAGPIKEEGLDLEMVKIKDAMKKNYKSEIWEELGKKCIECGKCSLVCPTCFCFNIYDQMDLEKNKGQRVQCWASCFYQEFSEIAGGYKFLDSTAKRIYNWYYHKFVRIPEEYSFSGCVGCGRCIKVCPAGINIRETLEKIKK</sequence>
<evidence type="ECO:0000313" key="6">
    <source>
        <dbReference type="Proteomes" id="UP000233414"/>
    </source>
</evidence>
<accession>A0A2N1UP75</accession>
<gene>
    <name evidence="5" type="ORF">CVV26_00330</name>
</gene>
<name>A0A2N1UP75_9BACT</name>
<reference evidence="5 6" key="1">
    <citation type="journal article" date="2017" name="ISME J.">
        <title>Potential for microbial H2 and metal transformations associated with novel bacteria and archaea in deep terrestrial subsurface sediments.</title>
        <authorList>
            <person name="Hernsdorf A.W."/>
            <person name="Amano Y."/>
            <person name="Miyakawa K."/>
            <person name="Ise K."/>
            <person name="Suzuki Y."/>
            <person name="Anantharaman K."/>
            <person name="Probst A."/>
            <person name="Burstein D."/>
            <person name="Thomas B.C."/>
            <person name="Banfield J.F."/>
        </authorList>
    </citation>
    <scope>NUCLEOTIDE SEQUENCE [LARGE SCALE GENOMIC DNA]</scope>
    <source>
        <strain evidence="5">HGW-Kuenenbacteria-1</strain>
    </source>
</reference>
<keyword evidence="3" id="KW-0411">Iron-sulfur</keyword>
<dbReference type="PROSITE" id="PS00198">
    <property type="entry name" value="4FE4S_FER_1"/>
    <property type="match status" value="2"/>
</dbReference>
<protein>
    <recommendedName>
        <fullName evidence="4">4Fe-4S ferredoxin-type domain-containing protein</fullName>
    </recommendedName>
</protein>
<evidence type="ECO:0000256" key="2">
    <source>
        <dbReference type="ARBA" id="ARBA00023004"/>
    </source>
</evidence>
<dbReference type="AlphaFoldDB" id="A0A2N1UP75"/>
<evidence type="ECO:0000313" key="5">
    <source>
        <dbReference type="EMBL" id="PKL72701.1"/>
    </source>
</evidence>
<evidence type="ECO:0000256" key="1">
    <source>
        <dbReference type="ARBA" id="ARBA00022723"/>
    </source>
</evidence>
<organism evidence="5 6">
    <name type="scientific">Candidatus Kuenenbacteria bacterium HGW-Kuenenbacteria-1</name>
    <dbReference type="NCBI Taxonomy" id="2013812"/>
    <lineage>
        <taxon>Bacteria</taxon>
        <taxon>Candidatus Kueneniibacteriota</taxon>
    </lineage>
</organism>
<keyword evidence="2" id="KW-0408">Iron</keyword>
<dbReference type="Pfam" id="PF17179">
    <property type="entry name" value="Fer4_22"/>
    <property type="match status" value="1"/>
</dbReference>
<dbReference type="Gene3D" id="1.10.1060.10">
    <property type="entry name" value="Alpha-helical ferredoxin"/>
    <property type="match status" value="1"/>
</dbReference>
<comment type="caution">
    <text evidence="5">The sequence shown here is derived from an EMBL/GenBank/DDBJ whole genome shotgun (WGS) entry which is preliminary data.</text>
</comment>
<dbReference type="InterPro" id="IPR017900">
    <property type="entry name" value="4Fe4S_Fe_S_CS"/>
</dbReference>
<evidence type="ECO:0000259" key="4">
    <source>
        <dbReference type="PROSITE" id="PS51379"/>
    </source>
</evidence>